<dbReference type="PROSITE" id="PS51063">
    <property type="entry name" value="HTH_CRP_2"/>
    <property type="match status" value="1"/>
</dbReference>
<dbReference type="CDD" id="cd00038">
    <property type="entry name" value="CAP_ED"/>
    <property type="match status" value="1"/>
</dbReference>
<proteinExistence type="predicted"/>
<keyword evidence="6" id="KW-0418">Kinase</keyword>
<dbReference type="InterPro" id="IPR036388">
    <property type="entry name" value="WH-like_DNA-bd_sf"/>
</dbReference>
<keyword evidence="2" id="KW-0238">DNA-binding</keyword>
<dbReference type="InterPro" id="IPR018490">
    <property type="entry name" value="cNMP-bd_dom_sf"/>
</dbReference>
<dbReference type="Pfam" id="PF13545">
    <property type="entry name" value="HTH_Crp_2"/>
    <property type="match status" value="1"/>
</dbReference>
<evidence type="ECO:0000256" key="3">
    <source>
        <dbReference type="ARBA" id="ARBA00023163"/>
    </source>
</evidence>
<evidence type="ECO:0000313" key="7">
    <source>
        <dbReference type="Proteomes" id="UP000199569"/>
    </source>
</evidence>
<dbReference type="GO" id="GO:0003700">
    <property type="term" value="F:DNA-binding transcription factor activity"/>
    <property type="evidence" value="ECO:0007669"/>
    <property type="project" value="TreeGrafter"/>
</dbReference>
<dbReference type="GO" id="GO:0003677">
    <property type="term" value="F:DNA binding"/>
    <property type="evidence" value="ECO:0007669"/>
    <property type="project" value="UniProtKB-KW"/>
</dbReference>
<protein>
    <submittedName>
        <fullName evidence="6">cAMP-binding domain of CRP or a regulatory subunit of cAMP-dependent protein kinases</fullName>
    </submittedName>
</protein>
<dbReference type="SMART" id="SM00419">
    <property type="entry name" value="HTH_CRP"/>
    <property type="match status" value="1"/>
</dbReference>
<dbReference type="PANTHER" id="PTHR24567:SF28">
    <property type="entry name" value="LISTERIOLYSIN REGULATORY PROTEIN"/>
    <property type="match status" value="1"/>
</dbReference>
<dbReference type="Gene3D" id="1.10.10.10">
    <property type="entry name" value="Winged helix-like DNA-binding domain superfamily/Winged helix DNA-binding domain"/>
    <property type="match status" value="1"/>
</dbReference>
<organism evidence="6 7">
    <name type="scientific">Microvirga guangxiensis</name>
    <dbReference type="NCBI Taxonomy" id="549386"/>
    <lineage>
        <taxon>Bacteria</taxon>
        <taxon>Pseudomonadati</taxon>
        <taxon>Pseudomonadota</taxon>
        <taxon>Alphaproteobacteria</taxon>
        <taxon>Hyphomicrobiales</taxon>
        <taxon>Methylobacteriaceae</taxon>
        <taxon>Microvirga</taxon>
    </lineage>
</organism>
<sequence length="242" mass="27359">MGDDMETIGLLEGLAPEVAADLLRQAQRRTVHADEVLFTAGQPARSVHVLASGAARLMQTTPKGARIIVKYVRPGEVFGSPALLDKFYPVDAVAVMDSVELQWPSELLRSFIDRQPRVAINVIQDLETRLREMEGRLRDLSNEPVEHRLARAILKLIDTFGYQTDDGIEIPFPVGRQDLADLIGSTLPTVSRTLRTWETQRQIRRSRRRLVIADVEAVARVLYEDTAPEPKPRRSHRRVARR</sequence>
<dbReference type="SUPFAM" id="SSF51206">
    <property type="entry name" value="cAMP-binding domain-like"/>
    <property type="match status" value="1"/>
</dbReference>
<dbReference type="EMBL" id="FMVJ01000022">
    <property type="protein sequence ID" value="SCZ13700.1"/>
    <property type="molecule type" value="Genomic_DNA"/>
</dbReference>
<feature type="domain" description="HTH crp-type" evidence="5">
    <location>
        <begin position="143"/>
        <end position="216"/>
    </location>
</feature>
<keyword evidence="1" id="KW-0805">Transcription regulation</keyword>
<evidence type="ECO:0000256" key="1">
    <source>
        <dbReference type="ARBA" id="ARBA00023015"/>
    </source>
</evidence>
<dbReference type="InterPro" id="IPR012318">
    <property type="entry name" value="HTH_CRP"/>
</dbReference>
<dbReference type="InterPro" id="IPR036390">
    <property type="entry name" value="WH_DNA-bd_sf"/>
</dbReference>
<accession>A0A1G5LN88</accession>
<keyword evidence="7" id="KW-1185">Reference proteome</keyword>
<dbReference type="GO" id="GO:0016301">
    <property type="term" value="F:kinase activity"/>
    <property type="evidence" value="ECO:0007669"/>
    <property type="project" value="UniProtKB-KW"/>
</dbReference>
<keyword evidence="3" id="KW-0804">Transcription</keyword>
<dbReference type="RefSeq" id="WP_175494010.1">
    <property type="nucleotide sequence ID" value="NZ_FMVJ01000022.1"/>
</dbReference>
<gene>
    <name evidence="6" type="ORF">SAMN02927923_04475</name>
</gene>
<dbReference type="PANTHER" id="PTHR24567">
    <property type="entry name" value="CRP FAMILY TRANSCRIPTIONAL REGULATORY PROTEIN"/>
    <property type="match status" value="1"/>
</dbReference>
<dbReference type="Gene3D" id="2.60.120.10">
    <property type="entry name" value="Jelly Rolls"/>
    <property type="match status" value="1"/>
</dbReference>
<dbReference type="PROSITE" id="PS50042">
    <property type="entry name" value="CNMP_BINDING_3"/>
    <property type="match status" value="1"/>
</dbReference>
<evidence type="ECO:0000259" key="5">
    <source>
        <dbReference type="PROSITE" id="PS51063"/>
    </source>
</evidence>
<dbReference type="InterPro" id="IPR050397">
    <property type="entry name" value="Env_Response_Regulators"/>
</dbReference>
<evidence type="ECO:0000259" key="4">
    <source>
        <dbReference type="PROSITE" id="PS50042"/>
    </source>
</evidence>
<dbReference type="SUPFAM" id="SSF46785">
    <property type="entry name" value="Winged helix' DNA-binding domain"/>
    <property type="match status" value="1"/>
</dbReference>
<dbReference type="InterPro" id="IPR000595">
    <property type="entry name" value="cNMP-bd_dom"/>
</dbReference>
<dbReference type="SMART" id="SM00100">
    <property type="entry name" value="cNMP"/>
    <property type="match status" value="1"/>
</dbReference>
<dbReference type="Proteomes" id="UP000199569">
    <property type="component" value="Unassembled WGS sequence"/>
</dbReference>
<dbReference type="AlphaFoldDB" id="A0A1G5LN88"/>
<evidence type="ECO:0000313" key="6">
    <source>
        <dbReference type="EMBL" id="SCZ13700.1"/>
    </source>
</evidence>
<keyword evidence="6" id="KW-0808">Transferase</keyword>
<dbReference type="InterPro" id="IPR014710">
    <property type="entry name" value="RmlC-like_jellyroll"/>
</dbReference>
<dbReference type="STRING" id="549386.SAMN02927923_04475"/>
<reference evidence="6 7" key="1">
    <citation type="submission" date="2016-10" db="EMBL/GenBank/DDBJ databases">
        <authorList>
            <person name="de Groot N.N."/>
        </authorList>
    </citation>
    <scope>NUCLEOTIDE SEQUENCE [LARGE SCALE GENOMIC DNA]</scope>
    <source>
        <strain evidence="6 7">CGMCC 1.7666</strain>
    </source>
</reference>
<dbReference type="Pfam" id="PF00027">
    <property type="entry name" value="cNMP_binding"/>
    <property type="match status" value="1"/>
</dbReference>
<evidence type="ECO:0000256" key="2">
    <source>
        <dbReference type="ARBA" id="ARBA00023125"/>
    </source>
</evidence>
<name>A0A1G5LN88_9HYPH</name>
<feature type="domain" description="Cyclic nucleotide-binding" evidence="4">
    <location>
        <begin position="10"/>
        <end position="84"/>
    </location>
</feature>
<dbReference type="GO" id="GO:0005829">
    <property type="term" value="C:cytosol"/>
    <property type="evidence" value="ECO:0007669"/>
    <property type="project" value="TreeGrafter"/>
</dbReference>